<evidence type="ECO:0000313" key="3">
    <source>
        <dbReference type="Proteomes" id="UP000593594"/>
    </source>
</evidence>
<dbReference type="PRINTS" id="PR00598">
    <property type="entry name" value="HTHMARR"/>
</dbReference>
<dbReference type="KEGG" id="kmn:HW532_02615"/>
<dbReference type="PROSITE" id="PS50995">
    <property type="entry name" value="HTH_MARR_2"/>
    <property type="match status" value="1"/>
</dbReference>
<sequence>MVYQAANIQPPEPVFMDYVLEEQAGFLLRQVNQRHTVIFAELMPDGLTPTQFSAMVKLYEIGPCSQNHLGRLTAMDAATIKGVISRLRERGFARTTPDETDKRRLLVTLTPEGEAAIETALPRAREITERTLAPLSPGERNTFLSLLKKLR</sequence>
<dbReference type="SUPFAM" id="SSF46785">
    <property type="entry name" value="Winged helix' DNA-binding domain"/>
    <property type="match status" value="1"/>
</dbReference>
<protein>
    <submittedName>
        <fullName evidence="2">MarR family transcriptional regulator</fullName>
    </submittedName>
</protein>
<dbReference type="EMBL" id="CP058214">
    <property type="protein sequence ID" value="QPC41709.1"/>
    <property type="molecule type" value="Genomic_DNA"/>
</dbReference>
<proteinExistence type="predicted"/>
<reference evidence="2 3" key="1">
    <citation type="submission" date="2020-06" db="EMBL/GenBank/DDBJ databases">
        <title>Genome sequence of 2 isolates from Red Sea Mangroves.</title>
        <authorList>
            <person name="Sefrji F."/>
            <person name="Michoud G."/>
            <person name="Merlino G."/>
            <person name="Daffonchio D."/>
        </authorList>
    </citation>
    <scope>NUCLEOTIDE SEQUENCE [LARGE SCALE GENOMIC DNA]</scope>
    <source>
        <strain evidence="2 3">R1DC25</strain>
    </source>
</reference>
<dbReference type="Gene3D" id="1.10.10.10">
    <property type="entry name" value="Winged helix-like DNA-binding domain superfamily/Winged helix DNA-binding domain"/>
    <property type="match status" value="1"/>
</dbReference>
<dbReference type="InterPro" id="IPR000835">
    <property type="entry name" value="HTH_MarR-typ"/>
</dbReference>
<dbReference type="InterPro" id="IPR039422">
    <property type="entry name" value="MarR/SlyA-like"/>
</dbReference>
<gene>
    <name evidence="2" type="ORF">HW532_02615</name>
</gene>
<evidence type="ECO:0000313" key="2">
    <source>
        <dbReference type="EMBL" id="QPC41709.1"/>
    </source>
</evidence>
<keyword evidence="3" id="KW-1185">Reference proteome</keyword>
<dbReference type="GO" id="GO:0006950">
    <property type="term" value="P:response to stress"/>
    <property type="evidence" value="ECO:0007669"/>
    <property type="project" value="TreeGrafter"/>
</dbReference>
<dbReference type="AlphaFoldDB" id="A0A7S8C1M5"/>
<name>A0A7S8C1M5_9HYPH</name>
<accession>A0A7S8C1M5</accession>
<dbReference type="SMART" id="SM00347">
    <property type="entry name" value="HTH_MARR"/>
    <property type="match status" value="1"/>
</dbReference>
<feature type="domain" description="HTH marR-type" evidence="1">
    <location>
        <begin position="21"/>
        <end position="151"/>
    </location>
</feature>
<dbReference type="PANTHER" id="PTHR33164:SF95">
    <property type="entry name" value="TRANSCRIPTIONAL REGULATOR"/>
    <property type="match status" value="1"/>
</dbReference>
<organism evidence="2 3">
    <name type="scientific">Kaustia mangrovi</name>
    <dbReference type="NCBI Taxonomy" id="2593653"/>
    <lineage>
        <taxon>Bacteria</taxon>
        <taxon>Pseudomonadati</taxon>
        <taxon>Pseudomonadota</taxon>
        <taxon>Alphaproteobacteria</taxon>
        <taxon>Hyphomicrobiales</taxon>
        <taxon>Parvibaculaceae</taxon>
        <taxon>Kaustia</taxon>
    </lineage>
</organism>
<dbReference type="InterPro" id="IPR036390">
    <property type="entry name" value="WH_DNA-bd_sf"/>
</dbReference>
<dbReference type="Proteomes" id="UP000593594">
    <property type="component" value="Chromosome"/>
</dbReference>
<dbReference type="GO" id="GO:0003700">
    <property type="term" value="F:DNA-binding transcription factor activity"/>
    <property type="evidence" value="ECO:0007669"/>
    <property type="project" value="InterPro"/>
</dbReference>
<evidence type="ECO:0000259" key="1">
    <source>
        <dbReference type="PROSITE" id="PS50995"/>
    </source>
</evidence>
<dbReference type="Pfam" id="PF01047">
    <property type="entry name" value="MarR"/>
    <property type="match status" value="1"/>
</dbReference>
<dbReference type="InterPro" id="IPR036388">
    <property type="entry name" value="WH-like_DNA-bd_sf"/>
</dbReference>
<dbReference type="PANTHER" id="PTHR33164">
    <property type="entry name" value="TRANSCRIPTIONAL REGULATOR, MARR FAMILY"/>
    <property type="match status" value="1"/>
</dbReference>